<evidence type="ECO:0000259" key="3">
    <source>
        <dbReference type="Pfam" id="PF23328"/>
    </source>
</evidence>
<dbReference type="AlphaFoldDB" id="A0A182QXZ5"/>
<dbReference type="EMBL" id="AXCN02000424">
    <property type="status" value="NOT_ANNOTATED_CDS"/>
    <property type="molecule type" value="Genomic_DNA"/>
</dbReference>
<keyword evidence="5" id="KW-1185">Reference proteome</keyword>
<dbReference type="GO" id="GO:0005938">
    <property type="term" value="C:cell cortex"/>
    <property type="evidence" value="ECO:0007669"/>
    <property type="project" value="TreeGrafter"/>
</dbReference>
<accession>A0A182QXZ5</accession>
<dbReference type="Proteomes" id="UP000075886">
    <property type="component" value="Unassembled WGS sequence"/>
</dbReference>
<reference evidence="4" key="2">
    <citation type="submission" date="2020-05" db="UniProtKB">
        <authorList>
            <consortium name="EnsemblMetazoa"/>
        </authorList>
    </citation>
    <scope>IDENTIFICATION</scope>
    <source>
        <strain evidence="4">FAR1</strain>
    </source>
</reference>
<dbReference type="EnsemblMetazoa" id="AFAF019125-RA">
    <property type="protein sequence ID" value="AFAF019125-PA"/>
    <property type="gene ID" value="AFAF019125"/>
</dbReference>
<evidence type="ECO:0000256" key="2">
    <source>
        <dbReference type="SAM" id="Phobius"/>
    </source>
</evidence>
<keyword evidence="2" id="KW-1133">Transmembrane helix</keyword>
<dbReference type="STRING" id="69004.A0A182QXZ5"/>
<protein>
    <recommendedName>
        <fullName evidence="3">Shavenoid isoform B-like N-terminal domain-containing protein</fullName>
    </recommendedName>
</protein>
<evidence type="ECO:0000313" key="5">
    <source>
        <dbReference type="Proteomes" id="UP000075886"/>
    </source>
</evidence>
<reference evidence="5" key="1">
    <citation type="submission" date="2014-01" db="EMBL/GenBank/DDBJ databases">
        <title>The Genome Sequence of Anopheles farauti FAR1 (V2).</title>
        <authorList>
            <consortium name="The Broad Institute Genomics Platform"/>
            <person name="Neafsey D.E."/>
            <person name="Besansky N."/>
            <person name="Howell P."/>
            <person name="Walton C."/>
            <person name="Young S.K."/>
            <person name="Zeng Q."/>
            <person name="Gargeya S."/>
            <person name="Fitzgerald M."/>
            <person name="Haas B."/>
            <person name="Abouelleil A."/>
            <person name="Allen A.W."/>
            <person name="Alvarado L."/>
            <person name="Arachchi H.M."/>
            <person name="Berlin A.M."/>
            <person name="Chapman S.B."/>
            <person name="Gainer-Dewar J."/>
            <person name="Goldberg J."/>
            <person name="Griggs A."/>
            <person name="Gujja S."/>
            <person name="Hansen M."/>
            <person name="Howarth C."/>
            <person name="Imamovic A."/>
            <person name="Ireland A."/>
            <person name="Larimer J."/>
            <person name="McCowan C."/>
            <person name="Murphy C."/>
            <person name="Pearson M."/>
            <person name="Poon T.W."/>
            <person name="Priest M."/>
            <person name="Roberts A."/>
            <person name="Saif S."/>
            <person name="Shea T."/>
            <person name="Sisk P."/>
            <person name="Sykes S."/>
            <person name="Wortman J."/>
            <person name="Nusbaum C."/>
            <person name="Birren B."/>
        </authorList>
    </citation>
    <scope>NUCLEOTIDE SEQUENCE [LARGE SCALE GENOMIC DNA]</scope>
    <source>
        <strain evidence="5">FAR1</strain>
    </source>
</reference>
<keyword evidence="2" id="KW-0812">Transmembrane</keyword>
<feature type="transmembrane region" description="Helical" evidence="2">
    <location>
        <begin position="92"/>
        <end position="115"/>
    </location>
</feature>
<feature type="transmembrane region" description="Helical" evidence="2">
    <location>
        <begin position="446"/>
        <end position="468"/>
    </location>
</feature>
<sequence>MITGDPATTERHKHGTASATGTERLLTEAWIPMEARRRQILVPVRYAEGGSQHHPGPEATDDGPAGCDNYDALLTRKATGSRHARRQRCRSLLLLLWLVLITCRSCGFTGVHGAATPAKTGLPGYGRGPPMFKRMGGLTESTRISNLTRLHSGDLFYTFESEKCDTDTCVGLSSGTAELSIGGDRSHGATNGNGGGSPHRIPGSTDHIKEIDMSSDAGIECKCQCLPHLSTYREDLGICVDDIRECTLAPFISGSSSEKIPFVFLPHRGQIVHPSREIGFPGVKMPMCAVSAAQYLTTNGWAELRNPIDTDVPFRLFRDEGRIYLQWLGEPELRQRMQGRLVLVHLMCRDMTPRLLLEDGRAALHHDDMQMPNQNIFTPCIAFRVVGTPIKYVTRGSSLRARKWFTTAGDVPKVELKAIKIGHVTEVSFASETHIEQQSGLSTKEYIVIAVCSLCLGLIYIASVFLYIHMKKRKSRSGSNDDGTGMKNDYSTYQQNDQVTFGVGMAAAVSPFGGQARASFIGRNALGGSQRQGGGPTVGPHRGLTNVGLHAEEMGIVKNNPLLKHFPNLSDNSGFISDNSNSVSEFEDDITTDVEKQVGSVGSRWLVDKTPLTKH</sequence>
<dbReference type="InterPro" id="IPR057507">
    <property type="entry name" value="Sha_B-like_N"/>
</dbReference>
<evidence type="ECO:0000313" key="4">
    <source>
        <dbReference type="EnsemblMetazoa" id="AFAF019125-PA"/>
    </source>
</evidence>
<dbReference type="PANTHER" id="PTHR39387">
    <property type="entry name" value="SHAVENOID, ISOFORM B"/>
    <property type="match status" value="1"/>
</dbReference>
<feature type="domain" description="Shavenoid isoform B-like N-terminal" evidence="3">
    <location>
        <begin position="145"/>
        <end position="243"/>
    </location>
</feature>
<organism evidence="4 5">
    <name type="scientific">Anopheles farauti</name>
    <dbReference type="NCBI Taxonomy" id="69004"/>
    <lineage>
        <taxon>Eukaryota</taxon>
        <taxon>Metazoa</taxon>
        <taxon>Ecdysozoa</taxon>
        <taxon>Arthropoda</taxon>
        <taxon>Hexapoda</taxon>
        <taxon>Insecta</taxon>
        <taxon>Pterygota</taxon>
        <taxon>Neoptera</taxon>
        <taxon>Endopterygota</taxon>
        <taxon>Diptera</taxon>
        <taxon>Nematocera</taxon>
        <taxon>Culicoidea</taxon>
        <taxon>Culicidae</taxon>
        <taxon>Anophelinae</taxon>
        <taxon>Anopheles</taxon>
    </lineage>
</organism>
<name>A0A182QXZ5_9DIPT</name>
<dbReference type="PANTHER" id="PTHR39387:SF1">
    <property type="entry name" value="SHAVENOID, ISOFORM B"/>
    <property type="match status" value="1"/>
</dbReference>
<dbReference type="Pfam" id="PF23328">
    <property type="entry name" value="Sha_B_N"/>
    <property type="match status" value="1"/>
</dbReference>
<proteinExistence type="predicted"/>
<feature type="region of interest" description="Disordered" evidence="1">
    <location>
        <begin position="181"/>
        <end position="202"/>
    </location>
</feature>
<keyword evidence="2" id="KW-0472">Membrane</keyword>
<dbReference type="GO" id="GO:0035317">
    <property type="term" value="P:imaginal disc-derived wing hair organization"/>
    <property type="evidence" value="ECO:0007669"/>
    <property type="project" value="TreeGrafter"/>
</dbReference>
<evidence type="ECO:0000256" key="1">
    <source>
        <dbReference type="SAM" id="MobiDB-lite"/>
    </source>
</evidence>
<dbReference type="VEuPathDB" id="VectorBase:AFAF019125"/>
<feature type="region of interest" description="Disordered" evidence="1">
    <location>
        <begin position="1"/>
        <end position="20"/>
    </location>
</feature>